<feature type="binding site" evidence="14">
    <location>
        <position position="83"/>
    </location>
    <ligand>
        <name>Ca(2+)</name>
        <dbReference type="ChEBI" id="CHEBI:29108"/>
        <label>1</label>
    </ligand>
</feature>
<dbReference type="Gene3D" id="1.10.420.10">
    <property type="entry name" value="Peroxidase, domain 2"/>
    <property type="match status" value="2"/>
</dbReference>
<feature type="binding site" description="axial binding residue" evidence="14">
    <location>
        <position position="202"/>
    </location>
    <ligand>
        <name>heme b</name>
        <dbReference type="ChEBI" id="CHEBI:60344"/>
    </ligand>
    <ligandPart>
        <name>Fe</name>
        <dbReference type="ChEBI" id="CHEBI:18248"/>
    </ligandPart>
</feature>
<feature type="binding site" evidence="14">
    <location>
        <position position="81"/>
    </location>
    <ligand>
        <name>Ca(2+)</name>
        <dbReference type="ChEBI" id="CHEBI:29108"/>
        <label>1</label>
    </ligand>
</feature>
<dbReference type="InterPro" id="IPR019794">
    <property type="entry name" value="Peroxidases_AS"/>
</dbReference>
<dbReference type="Proteomes" id="UP000283530">
    <property type="component" value="Unassembled WGS sequence"/>
</dbReference>
<evidence type="ECO:0000256" key="4">
    <source>
        <dbReference type="ARBA" id="ARBA00022559"/>
    </source>
</evidence>
<dbReference type="InterPro" id="IPR002016">
    <property type="entry name" value="Haem_peroxidase"/>
</dbReference>
<evidence type="ECO:0000256" key="7">
    <source>
        <dbReference type="ARBA" id="ARBA00022837"/>
    </source>
</evidence>
<reference evidence="18 19" key="1">
    <citation type="journal article" date="2019" name="Nat. Plants">
        <title>Stout camphor tree genome fills gaps in understanding of flowering plant genome evolution.</title>
        <authorList>
            <person name="Chaw S.M."/>
            <person name="Liu Y.C."/>
            <person name="Wu Y.W."/>
            <person name="Wang H.Y."/>
            <person name="Lin C.I."/>
            <person name="Wu C.S."/>
            <person name="Ke H.M."/>
            <person name="Chang L.Y."/>
            <person name="Hsu C.Y."/>
            <person name="Yang H.T."/>
            <person name="Sudianto E."/>
            <person name="Hsu M.H."/>
            <person name="Wu K.P."/>
            <person name="Wang L.N."/>
            <person name="Leebens-Mack J.H."/>
            <person name="Tsai I.J."/>
        </authorList>
    </citation>
    <scope>NUCLEOTIDE SEQUENCE [LARGE SCALE GENOMIC DNA]</scope>
    <source>
        <strain evidence="19">cv. Chaw 1501</strain>
        <tissue evidence="18">Young leaves</tissue>
    </source>
</reference>
<feature type="binding site" evidence="14">
    <location>
        <position position="76"/>
    </location>
    <ligand>
        <name>Ca(2+)</name>
        <dbReference type="ChEBI" id="CHEBI:29108"/>
        <label>1</label>
    </ligand>
</feature>
<feature type="domain" description="Plant heme peroxidase family profile" evidence="17">
    <location>
        <begin position="34"/>
        <end position="331"/>
    </location>
</feature>
<evidence type="ECO:0000256" key="13">
    <source>
        <dbReference type="PIRSR" id="PIRSR600823-2"/>
    </source>
</evidence>
<feature type="binding site" evidence="14">
    <location>
        <position position="260"/>
    </location>
    <ligand>
        <name>Ca(2+)</name>
        <dbReference type="ChEBI" id="CHEBI:29108"/>
        <label>2</label>
    </ligand>
</feature>
<proteinExistence type="inferred from homology"/>
<keyword evidence="10 16" id="KW-1015">Disulfide bond</keyword>
<dbReference type="InterPro" id="IPR000823">
    <property type="entry name" value="Peroxidase_pln"/>
</dbReference>
<comment type="cofactor">
    <cofactor evidence="14">
        <name>Ca(2+)</name>
        <dbReference type="ChEBI" id="CHEBI:29108"/>
    </cofactor>
    <text evidence="14">Binds 2 calcium ions per subunit.</text>
</comment>
<feature type="disulfide bond" evidence="16">
    <location>
        <begin position="77"/>
        <end position="82"/>
    </location>
</feature>
<dbReference type="SUPFAM" id="SSF48113">
    <property type="entry name" value="Heme-dependent peroxidases"/>
    <property type="match status" value="2"/>
</dbReference>
<dbReference type="AlphaFoldDB" id="A0A443Q4D6"/>
<evidence type="ECO:0000256" key="10">
    <source>
        <dbReference type="ARBA" id="ARBA00023157"/>
    </source>
</evidence>
<evidence type="ECO:0000313" key="19">
    <source>
        <dbReference type="Proteomes" id="UP000283530"/>
    </source>
</evidence>
<feature type="binding site" evidence="14">
    <location>
        <position position="265"/>
    </location>
    <ligand>
        <name>Ca(2+)</name>
        <dbReference type="ChEBI" id="CHEBI:29108"/>
        <label>2</label>
    </ligand>
</feature>
<comment type="similarity">
    <text evidence="2">Belongs to the peroxidase family. Ascorbate peroxidase subfamily.</text>
</comment>
<protein>
    <recommendedName>
        <fullName evidence="3">peroxidase</fullName>
        <ecNumber evidence="3">1.11.1.7</ecNumber>
    </recommendedName>
</protein>
<feature type="binding site" evidence="14">
    <location>
        <position position="257"/>
    </location>
    <ligand>
        <name>Ca(2+)</name>
        <dbReference type="ChEBI" id="CHEBI:29108"/>
        <label>2</label>
    </ligand>
</feature>
<evidence type="ECO:0000256" key="8">
    <source>
        <dbReference type="ARBA" id="ARBA00023002"/>
    </source>
</evidence>
<dbReference type="GO" id="GO:0006979">
    <property type="term" value="P:response to oxidative stress"/>
    <property type="evidence" value="ECO:0007669"/>
    <property type="project" value="InterPro"/>
</dbReference>
<dbReference type="GO" id="GO:0042744">
    <property type="term" value="P:hydrogen peroxide catabolic process"/>
    <property type="evidence" value="ECO:0007669"/>
    <property type="project" value="InterPro"/>
</dbReference>
<evidence type="ECO:0000256" key="15">
    <source>
        <dbReference type="PIRSR" id="PIRSR600823-4"/>
    </source>
</evidence>
<keyword evidence="19" id="KW-1185">Reference proteome</keyword>
<dbReference type="PRINTS" id="PR00461">
    <property type="entry name" value="PLPEROXIDASE"/>
</dbReference>
<dbReference type="InterPro" id="IPR033905">
    <property type="entry name" value="Secretory_peroxidase"/>
</dbReference>
<keyword evidence="7 14" id="KW-0106">Calcium</keyword>
<dbReference type="PROSITE" id="PS00436">
    <property type="entry name" value="PEROXIDASE_2"/>
    <property type="match status" value="2"/>
</dbReference>
<dbReference type="EC" id="1.11.1.7" evidence="3"/>
<dbReference type="CDD" id="cd00693">
    <property type="entry name" value="secretory_peroxidase"/>
    <property type="match status" value="2"/>
</dbReference>
<evidence type="ECO:0000256" key="9">
    <source>
        <dbReference type="ARBA" id="ARBA00023004"/>
    </source>
</evidence>
<feature type="binding site" evidence="14">
    <location>
        <position position="85"/>
    </location>
    <ligand>
        <name>Ca(2+)</name>
        <dbReference type="ChEBI" id="CHEBI:29108"/>
        <label>1</label>
    </ligand>
</feature>
<dbReference type="Gene3D" id="1.10.520.10">
    <property type="match status" value="2"/>
</dbReference>
<dbReference type="GO" id="GO:0020037">
    <property type="term" value="F:heme binding"/>
    <property type="evidence" value="ECO:0007669"/>
    <property type="project" value="InterPro"/>
</dbReference>
<evidence type="ECO:0000256" key="12">
    <source>
        <dbReference type="PIRSR" id="PIRSR600823-1"/>
    </source>
</evidence>
<evidence type="ECO:0000256" key="3">
    <source>
        <dbReference type="ARBA" id="ARBA00012313"/>
    </source>
</evidence>
<gene>
    <name evidence="18" type="ORF">CKAN_02735500</name>
</gene>
<keyword evidence="8" id="KW-0560">Oxidoreductase</keyword>
<feature type="binding site" evidence="13">
    <location>
        <position position="172"/>
    </location>
    <ligand>
        <name>substrate</name>
    </ligand>
</feature>
<keyword evidence="5" id="KW-0349">Heme</keyword>
<feature type="disulfide bond" evidence="16">
    <location>
        <begin position="44"/>
        <end position="124"/>
    </location>
</feature>
<evidence type="ECO:0000256" key="11">
    <source>
        <dbReference type="ARBA" id="ARBA00023180"/>
    </source>
</evidence>
<feature type="binding site" evidence="14">
    <location>
        <position position="97"/>
    </location>
    <ligand>
        <name>Ca(2+)</name>
        <dbReference type="ChEBI" id="CHEBI:29108"/>
        <label>1</label>
    </ligand>
</feature>
<dbReference type="GO" id="GO:0046872">
    <property type="term" value="F:metal ion binding"/>
    <property type="evidence" value="ECO:0007669"/>
    <property type="project" value="UniProtKB-KW"/>
</dbReference>
<evidence type="ECO:0000259" key="17">
    <source>
        <dbReference type="PROSITE" id="PS50873"/>
    </source>
</evidence>
<dbReference type="PRINTS" id="PR00458">
    <property type="entry name" value="PEROXIDASE"/>
</dbReference>
<dbReference type="STRING" id="337451.A0A443Q4D6"/>
<accession>A0A443Q4D6</accession>
<comment type="caution">
    <text evidence="18">The sequence shown here is derived from an EMBL/GenBank/DDBJ whole genome shotgun (WGS) entry which is preliminary data.</text>
</comment>
<feature type="site" description="Transition state stabilizer" evidence="15">
    <location>
        <position position="71"/>
    </location>
</feature>
<dbReference type="PROSITE" id="PS00435">
    <property type="entry name" value="PEROXIDASE_1"/>
    <property type="match status" value="2"/>
</dbReference>
<evidence type="ECO:0000256" key="2">
    <source>
        <dbReference type="ARBA" id="ARBA00006873"/>
    </source>
</evidence>
<dbReference type="InterPro" id="IPR010255">
    <property type="entry name" value="Haem_peroxidase_sf"/>
</dbReference>
<dbReference type="EMBL" id="QPKB01000205">
    <property type="protein sequence ID" value="RWR97886.1"/>
    <property type="molecule type" value="Genomic_DNA"/>
</dbReference>
<dbReference type="FunFam" id="1.10.420.10:FF:000006">
    <property type="entry name" value="Peroxidase"/>
    <property type="match status" value="2"/>
</dbReference>
<feature type="disulfide bond" evidence="16">
    <location>
        <begin position="209"/>
        <end position="241"/>
    </location>
</feature>
<sequence>MRTVWLGNVQVPTSISCLVFFLAISAMTPISLASLKVGYYQSSCPSAEAIVRRSVRKAIARNPGLGAGLIRMHFHDCFVRGCDGSILLDSTPGSRAEKAHPANNPSLRGFEVIDNAKASVEAQCPQTVSCSDIIAFAARDSAYILGGIEYAVPAGRRDGRVSLEDEVPQNIPPPTLDAQELKDNFARKGLSLDEMVTLSGAHSIGVSHCSSFSDRLYEFNSTHPQDPSLDRSFAAYLRTKCPPPNSESDLDPTVPLDLSTPNRLDNKYYKNLGHHRGLLTSDQTLLTSSSTAQMVKNNARHHLMWEKKFAKAMVRMGSIQVLTGARGEIRKKSMTPISLASLKVGYYQSSCPSAEAIVRRSVSKAVARNPGLGAGLIRMHFHDCFVRGCDGSILLDSTPGSRAEKVHRANNPSLRGFEVIDNAKASVEAQCPQTVSCSDILAFAARDSAYILGGIEYAVPAGRRDGRVSLEDEVPQNIPPPTLDAQELKDNFVRKGLSLDEMVTLSGAHSIGASHCSSFSDRLYEFNSTRPQDPSLDRSFAAYLRTKCPPPNSESDLDPTVPLDLSTPNRLDNKYYKNLGHHRGLLTSDQTLLTSSSTAQMVKNNARHHLTWEKKFAKSHGTHGFYRSPHWSSGRDKEEIGKEMKF</sequence>
<dbReference type="PANTHER" id="PTHR31235">
    <property type="entry name" value="PEROXIDASE 25-RELATED"/>
    <property type="match status" value="1"/>
</dbReference>
<keyword evidence="11" id="KW-0325">Glycoprotein</keyword>
<feature type="binding site" evidence="14">
    <location>
        <position position="79"/>
    </location>
    <ligand>
        <name>Ca(2+)</name>
        <dbReference type="ChEBI" id="CHEBI:29108"/>
        <label>1</label>
    </ligand>
</feature>
<keyword evidence="9 14" id="KW-0408">Iron</keyword>
<comment type="cofactor">
    <cofactor evidence="14">
        <name>heme b</name>
        <dbReference type="ChEBI" id="CHEBI:60344"/>
    </cofactor>
    <text evidence="14">Binds 1 heme b (iron(II)-protoporphyrin IX) group per subunit.</text>
</comment>
<dbReference type="OrthoDB" id="2113341at2759"/>
<dbReference type="InterPro" id="IPR019793">
    <property type="entry name" value="Peroxidases_heam-ligand_BS"/>
</dbReference>
<dbReference type="PROSITE" id="PS51257">
    <property type="entry name" value="PROKAR_LIPOPROTEIN"/>
    <property type="match status" value="1"/>
</dbReference>
<keyword evidence="6 14" id="KW-0479">Metal-binding</keyword>
<evidence type="ECO:0000313" key="18">
    <source>
        <dbReference type="EMBL" id="RWR97886.1"/>
    </source>
</evidence>
<comment type="catalytic activity">
    <reaction evidence="1">
        <text>2 a phenolic donor + H2O2 = 2 a phenolic radical donor + 2 H2O</text>
        <dbReference type="Rhea" id="RHEA:56136"/>
        <dbReference type="ChEBI" id="CHEBI:15377"/>
        <dbReference type="ChEBI" id="CHEBI:16240"/>
        <dbReference type="ChEBI" id="CHEBI:139520"/>
        <dbReference type="ChEBI" id="CHEBI:139521"/>
        <dbReference type="EC" id="1.11.1.7"/>
    </reaction>
</comment>
<feature type="domain" description="Plant heme peroxidase family profile" evidence="17">
    <location>
        <begin position="341"/>
        <end position="646"/>
    </location>
</feature>
<dbReference type="PROSITE" id="PS50873">
    <property type="entry name" value="PEROXIDASE_4"/>
    <property type="match status" value="2"/>
</dbReference>
<evidence type="ECO:0000256" key="14">
    <source>
        <dbReference type="PIRSR" id="PIRSR600823-3"/>
    </source>
</evidence>
<dbReference type="GO" id="GO:0140825">
    <property type="term" value="F:lactoperoxidase activity"/>
    <property type="evidence" value="ECO:0007669"/>
    <property type="project" value="UniProtKB-EC"/>
</dbReference>
<evidence type="ECO:0000256" key="16">
    <source>
        <dbReference type="PIRSR" id="PIRSR600823-5"/>
    </source>
</evidence>
<dbReference type="Pfam" id="PF00141">
    <property type="entry name" value="peroxidase"/>
    <property type="match status" value="2"/>
</dbReference>
<evidence type="ECO:0000256" key="6">
    <source>
        <dbReference type="ARBA" id="ARBA00022723"/>
    </source>
</evidence>
<organism evidence="18 19">
    <name type="scientific">Cinnamomum micranthum f. kanehirae</name>
    <dbReference type="NCBI Taxonomy" id="337451"/>
    <lineage>
        <taxon>Eukaryota</taxon>
        <taxon>Viridiplantae</taxon>
        <taxon>Streptophyta</taxon>
        <taxon>Embryophyta</taxon>
        <taxon>Tracheophyta</taxon>
        <taxon>Spermatophyta</taxon>
        <taxon>Magnoliopsida</taxon>
        <taxon>Magnoliidae</taxon>
        <taxon>Laurales</taxon>
        <taxon>Lauraceae</taxon>
        <taxon>Cinnamomum</taxon>
    </lineage>
</organism>
<feature type="active site" description="Proton acceptor" evidence="12">
    <location>
        <position position="75"/>
    </location>
</feature>
<keyword evidence="4 18" id="KW-0575">Peroxidase</keyword>
<evidence type="ECO:0000256" key="5">
    <source>
        <dbReference type="ARBA" id="ARBA00022617"/>
    </source>
</evidence>
<evidence type="ECO:0000256" key="1">
    <source>
        <dbReference type="ARBA" id="ARBA00000189"/>
    </source>
</evidence>
<name>A0A443Q4D6_9MAGN</name>
<dbReference type="FunFam" id="1.10.520.10:FF:000001">
    <property type="entry name" value="Peroxidase"/>
    <property type="match status" value="2"/>
</dbReference>